<dbReference type="AlphaFoldDB" id="A0A2M4DJY7"/>
<organism evidence="2">
    <name type="scientific">Anopheles darlingi</name>
    <name type="common">Mosquito</name>
    <dbReference type="NCBI Taxonomy" id="43151"/>
    <lineage>
        <taxon>Eukaryota</taxon>
        <taxon>Metazoa</taxon>
        <taxon>Ecdysozoa</taxon>
        <taxon>Arthropoda</taxon>
        <taxon>Hexapoda</taxon>
        <taxon>Insecta</taxon>
        <taxon>Pterygota</taxon>
        <taxon>Neoptera</taxon>
        <taxon>Endopterygota</taxon>
        <taxon>Diptera</taxon>
        <taxon>Nematocera</taxon>
        <taxon>Culicoidea</taxon>
        <taxon>Culicidae</taxon>
        <taxon>Anophelinae</taxon>
        <taxon>Anopheles</taxon>
    </lineage>
</organism>
<accession>A0A2M4DJY7</accession>
<reference evidence="2" key="1">
    <citation type="submission" date="2018-01" db="EMBL/GenBank/DDBJ databases">
        <title>An insight into the sialome of Amazonian anophelines.</title>
        <authorList>
            <person name="Ribeiro J.M."/>
            <person name="Scarpassa V."/>
            <person name="Calvo E."/>
        </authorList>
    </citation>
    <scope>NUCLEOTIDE SEQUENCE</scope>
</reference>
<evidence type="ECO:0000256" key="1">
    <source>
        <dbReference type="SAM" id="Phobius"/>
    </source>
</evidence>
<sequence length="93" mass="10765">MTNNDLLLLFFSYVFSHCQLISTFIILIVVVVECGAAQVCAMISITTCDDDSTELEEHTHRGCYFRRRHTHRIRLRHDVKIVSKRRVVGNASR</sequence>
<keyword evidence="1" id="KW-0472">Membrane</keyword>
<dbReference type="EMBL" id="GGFL01013666">
    <property type="protein sequence ID" value="MBW77844.1"/>
    <property type="molecule type" value="Transcribed_RNA"/>
</dbReference>
<keyword evidence="1" id="KW-0812">Transmembrane</keyword>
<proteinExistence type="predicted"/>
<protein>
    <submittedName>
        <fullName evidence="2">Putative secreted protein</fullName>
    </submittedName>
</protein>
<feature type="transmembrane region" description="Helical" evidence="1">
    <location>
        <begin position="6"/>
        <end position="32"/>
    </location>
</feature>
<name>A0A2M4DJY7_ANODA</name>
<evidence type="ECO:0000313" key="2">
    <source>
        <dbReference type="EMBL" id="MBW77844.1"/>
    </source>
</evidence>
<keyword evidence="1" id="KW-1133">Transmembrane helix</keyword>